<keyword evidence="12" id="KW-1185">Reference proteome</keyword>
<name>A0ABM1BWL9_LIMPO</name>
<dbReference type="SUPFAM" id="SSF49785">
    <property type="entry name" value="Galactose-binding domain-like"/>
    <property type="match status" value="1"/>
</dbReference>
<evidence type="ECO:0000256" key="2">
    <source>
        <dbReference type="ARBA" id="ARBA00022670"/>
    </source>
</evidence>
<sequence>MRKLDHPRRSKRHASHLTKRLSDDKRVIWAEQQIAKKRAKRDFFRSRRNQNNMIMDENEHRFEDDLWGHQWYLHDTRNMPDLPELDLHVTKVWDMGYTGKNVVVTVMDDGLEWNHTDIKKNYDPKASWDTNDNDPDPFPRYDEFDSNNHGTRCAGEIAMEGNNYKCGVGIAYNARIGGIRMLDGPVTDAVESVSLAYNVDYIDVYSASWGPNDDGMTVDGPKRLAVEALEKGIFKGRGGKGVIYVWAAGNGGSRSDNCNCDGYTSSIYTLSIGSASQQGQFPWYGERCASTLAVTYSSGAYSDQKISTIDIHNGCTTDHTGTSASAPLAAGIIALVLEANKNLTWRDMQHLVVWTSDYEPVKSNIGWKKNSVGLMFNSRFGFGVMNAESLVKAAVNWKNVPQKAICSSTTYTSLPVSIVSNQAVSVAFVTDACKDTDNDINYLEHVEVTVDIEYNNRGALDMFLFSPSGSVSMLLSRRQKDTSSLGFRNWTFLTVHLWGENPKGNWSLLVRDKYGENYHGYIKNVTLTFHGTRDQPDHMKNGSRKYANERDVANVIDKKMEYEEEDEKFITEKKERDNVLEELKSAHGGTIDWKDLIGYQLRKTLRDVPKQASLYRSLQPLYSLPDLINEEFDIDDTPRSRYYGTRTFW</sequence>
<dbReference type="SUPFAM" id="SSF52743">
    <property type="entry name" value="Subtilisin-like"/>
    <property type="match status" value="1"/>
</dbReference>
<dbReference type="Pfam" id="PF00082">
    <property type="entry name" value="Peptidase_S8"/>
    <property type="match status" value="1"/>
</dbReference>
<dbReference type="PRINTS" id="PR00723">
    <property type="entry name" value="SUBTILISIN"/>
</dbReference>
<evidence type="ECO:0000256" key="4">
    <source>
        <dbReference type="ARBA" id="ARBA00022729"/>
    </source>
</evidence>
<evidence type="ECO:0000256" key="9">
    <source>
        <dbReference type="ARBA" id="ARBA00023180"/>
    </source>
</evidence>
<evidence type="ECO:0000256" key="7">
    <source>
        <dbReference type="ARBA" id="ARBA00022837"/>
    </source>
</evidence>
<dbReference type="InterPro" id="IPR002884">
    <property type="entry name" value="P_dom"/>
</dbReference>
<dbReference type="InterPro" id="IPR034182">
    <property type="entry name" value="Kexin/furin"/>
</dbReference>
<dbReference type="GeneID" id="106473941"/>
<dbReference type="PANTHER" id="PTHR42884:SF14">
    <property type="entry name" value="NEUROENDOCRINE CONVERTASE 1"/>
    <property type="match status" value="1"/>
</dbReference>
<keyword evidence="4" id="KW-0732">Signal</keyword>
<reference evidence="13" key="1">
    <citation type="submission" date="2025-08" db="UniProtKB">
        <authorList>
            <consortium name="RefSeq"/>
        </authorList>
    </citation>
    <scope>IDENTIFICATION</scope>
    <source>
        <tissue evidence="13">Muscle</tissue>
    </source>
</reference>
<evidence type="ECO:0000313" key="13">
    <source>
        <dbReference type="RefSeq" id="XP_013790085.2"/>
    </source>
</evidence>
<dbReference type="InterPro" id="IPR008979">
    <property type="entry name" value="Galactose-bd-like_sf"/>
</dbReference>
<evidence type="ECO:0000256" key="8">
    <source>
        <dbReference type="ARBA" id="ARBA00023145"/>
    </source>
</evidence>
<evidence type="ECO:0000256" key="10">
    <source>
        <dbReference type="PROSITE-ProRule" id="PRU01240"/>
    </source>
</evidence>
<keyword evidence="6 10" id="KW-0720">Serine protease</keyword>
<dbReference type="RefSeq" id="XP_013790085.2">
    <property type="nucleotide sequence ID" value="XM_013934631.2"/>
</dbReference>
<dbReference type="PROSITE" id="PS00137">
    <property type="entry name" value="SUBTILASE_HIS"/>
    <property type="match status" value="1"/>
</dbReference>
<dbReference type="InterPro" id="IPR038466">
    <property type="entry name" value="S8_pro-domain_sf"/>
</dbReference>
<dbReference type="InterPro" id="IPR000209">
    <property type="entry name" value="Peptidase_S8/S53_dom"/>
</dbReference>
<feature type="active site" description="Charge relay system" evidence="10">
    <location>
        <position position="323"/>
    </location>
</feature>
<evidence type="ECO:0000259" key="11">
    <source>
        <dbReference type="PROSITE" id="PS51829"/>
    </source>
</evidence>
<accession>A0ABM1BWL9</accession>
<dbReference type="InterPro" id="IPR032815">
    <property type="entry name" value="S8_pro-domain"/>
</dbReference>
<feature type="active site" description="Charge relay system" evidence="10">
    <location>
        <position position="108"/>
    </location>
</feature>
<keyword evidence="3" id="KW-0165">Cleavage on pair of basic residues</keyword>
<gene>
    <name evidence="13" type="primary">LOC106473941</name>
</gene>
<dbReference type="PROSITE" id="PS51892">
    <property type="entry name" value="SUBTILASE"/>
    <property type="match status" value="1"/>
</dbReference>
<keyword evidence="2 10" id="KW-0645">Protease</keyword>
<keyword evidence="9" id="KW-0325">Glycoprotein</keyword>
<dbReference type="Proteomes" id="UP000694941">
    <property type="component" value="Unplaced"/>
</dbReference>
<organism evidence="12 13">
    <name type="scientific">Limulus polyphemus</name>
    <name type="common">Atlantic horseshoe crab</name>
    <dbReference type="NCBI Taxonomy" id="6850"/>
    <lineage>
        <taxon>Eukaryota</taxon>
        <taxon>Metazoa</taxon>
        <taxon>Ecdysozoa</taxon>
        <taxon>Arthropoda</taxon>
        <taxon>Chelicerata</taxon>
        <taxon>Merostomata</taxon>
        <taxon>Xiphosura</taxon>
        <taxon>Limulidae</taxon>
        <taxon>Limulus</taxon>
    </lineage>
</organism>
<dbReference type="InterPro" id="IPR022398">
    <property type="entry name" value="Peptidase_S8_His-AS"/>
</dbReference>
<dbReference type="PROSITE" id="PS00138">
    <property type="entry name" value="SUBTILASE_SER"/>
    <property type="match status" value="1"/>
</dbReference>
<dbReference type="PANTHER" id="PTHR42884">
    <property type="entry name" value="PROPROTEIN CONVERTASE SUBTILISIN/KEXIN-RELATED"/>
    <property type="match status" value="1"/>
</dbReference>
<dbReference type="Pfam" id="PF16470">
    <property type="entry name" value="S8_pro-domain"/>
    <property type="match status" value="1"/>
</dbReference>
<dbReference type="PROSITE" id="PS00136">
    <property type="entry name" value="SUBTILASE_ASP"/>
    <property type="match status" value="1"/>
</dbReference>
<evidence type="ECO:0000256" key="6">
    <source>
        <dbReference type="ARBA" id="ARBA00022825"/>
    </source>
</evidence>
<protein>
    <submittedName>
        <fullName evidence="13">Neuroendocrine convertase 1-like</fullName>
    </submittedName>
</protein>
<proteinExistence type="inferred from homology"/>
<keyword evidence="8" id="KW-0865">Zymogen</keyword>
<dbReference type="InterPro" id="IPR023827">
    <property type="entry name" value="Peptidase_S8_Asp-AS"/>
</dbReference>
<dbReference type="Gene3D" id="3.30.70.850">
    <property type="entry name" value="Peptidase S8, pro-domain"/>
    <property type="match status" value="1"/>
</dbReference>
<dbReference type="Pfam" id="PF01483">
    <property type="entry name" value="P_proprotein"/>
    <property type="match status" value="1"/>
</dbReference>
<dbReference type="InterPro" id="IPR023828">
    <property type="entry name" value="Peptidase_S8_Ser-AS"/>
</dbReference>
<feature type="domain" description="P/Homo B" evidence="11">
    <location>
        <begin position="399"/>
        <end position="535"/>
    </location>
</feature>
<keyword evidence="7" id="KW-0106">Calcium</keyword>
<evidence type="ECO:0000256" key="1">
    <source>
        <dbReference type="ARBA" id="ARBA00005325"/>
    </source>
</evidence>
<evidence type="ECO:0000313" key="12">
    <source>
        <dbReference type="Proteomes" id="UP000694941"/>
    </source>
</evidence>
<dbReference type="InterPro" id="IPR015500">
    <property type="entry name" value="Peptidase_S8_subtilisin-rel"/>
</dbReference>
<evidence type="ECO:0000256" key="5">
    <source>
        <dbReference type="ARBA" id="ARBA00022801"/>
    </source>
</evidence>
<dbReference type="Gene3D" id="2.60.120.260">
    <property type="entry name" value="Galactose-binding domain-like"/>
    <property type="match status" value="1"/>
</dbReference>
<dbReference type="InterPro" id="IPR036852">
    <property type="entry name" value="Peptidase_S8/S53_dom_sf"/>
</dbReference>
<comment type="similarity">
    <text evidence="1">Belongs to the peptidase S8 family. Furin subfamily.</text>
</comment>
<dbReference type="CDD" id="cd04059">
    <property type="entry name" value="Peptidases_S8_Protein_convertases_Kexins_Furin-like"/>
    <property type="match status" value="1"/>
</dbReference>
<feature type="active site" description="Charge relay system" evidence="10">
    <location>
        <position position="149"/>
    </location>
</feature>
<dbReference type="PROSITE" id="PS51829">
    <property type="entry name" value="P_HOMO_B"/>
    <property type="match status" value="1"/>
</dbReference>
<keyword evidence="5 10" id="KW-0378">Hydrolase</keyword>
<evidence type="ECO:0000256" key="3">
    <source>
        <dbReference type="ARBA" id="ARBA00022685"/>
    </source>
</evidence>
<dbReference type="Gene3D" id="3.40.50.200">
    <property type="entry name" value="Peptidase S8/S53 domain"/>
    <property type="match status" value="1"/>
</dbReference>